<feature type="region of interest" description="Disordered" evidence="12">
    <location>
        <begin position="75"/>
        <end position="105"/>
    </location>
</feature>
<dbReference type="PANTHER" id="PTHR24390">
    <property type="entry name" value="ZINC FINGER PROTEIN"/>
    <property type="match status" value="1"/>
</dbReference>
<dbReference type="PROSITE" id="PS00028">
    <property type="entry name" value="ZINC_FINGER_C2H2_1"/>
    <property type="match status" value="6"/>
</dbReference>
<dbReference type="EMBL" id="OX395144">
    <property type="protein sequence ID" value="CAI5799028.1"/>
    <property type="molecule type" value="Genomic_DNA"/>
</dbReference>
<evidence type="ECO:0000256" key="7">
    <source>
        <dbReference type="ARBA" id="ARBA00023015"/>
    </source>
</evidence>
<keyword evidence="8" id="KW-0238">DNA-binding</keyword>
<keyword evidence="5 11" id="KW-0863">Zinc-finger</keyword>
<keyword evidence="6" id="KW-0862">Zinc</keyword>
<dbReference type="FunFam" id="3.30.160.60:FF:000688">
    <property type="entry name" value="zinc finger protein 197 isoform X1"/>
    <property type="match status" value="2"/>
</dbReference>
<feature type="domain" description="C2H2-type" evidence="13">
    <location>
        <begin position="197"/>
        <end position="224"/>
    </location>
</feature>
<keyword evidence="3" id="KW-0479">Metal-binding</keyword>
<dbReference type="GO" id="GO:0005634">
    <property type="term" value="C:nucleus"/>
    <property type="evidence" value="ECO:0007669"/>
    <property type="project" value="UniProtKB-SubCell"/>
</dbReference>
<gene>
    <name evidence="14" type="ORF">PODLI_1B032532</name>
</gene>
<evidence type="ECO:0000256" key="3">
    <source>
        <dbReference type="ARBA" id="ARBA00022723"/>
    </source>
</evidence>
<feature type="domain" description="C2H2-type" evidence="13">
    <location>
        <begin position="169"/>
        <end position="196"/>
    </location>
</feature>
<comment type="subcellular location">
    <subcellularLocation>
        <location evidence="1">Nucleus</location>
    </subcellularLocation>
</comment>
<dbReference type="InterPro" id="IPR036236">
    <property type="entry name" value="Znf_C2H2_sf"/>
</dbReference>
<dbReference type="AlphaFoldDB" id="A0AA35PV20"/>
<keyword evidence="9" id="KW-0804">Transcription</keyword>
<evidence type="ECO:0000313" key="14">
    <source>
        <dbReference type="EMBL" id="CAI5799028.1"/>
    </source>
</evidence>
<proteinExistence type="inferred from homology"/>
<evidence type="ECO:0000256" key="6">
    <source>
        <dbReference type="ARBA" id="ARBA00022833"/>
    </source>
</evidence>
<keyword evidence="7" id="KW-0805">Transcription regulation</keyword>
<dbReference type="Pfam" id="PF00096">
    <property type="entry name" value="zf-C2H2"/>
    <property type="match status" value="5"/>
</dbReference>
<keyword evidence="15" id="KW-1185">Reference proteome</keyword>
<dbReference type="FunFam" id="3.30.160.60:FF:000135">
    <property type="entry name" value="Zinc finger protein 358"/>
    <property type="match status" value="1"/>
</dbReference>
<dbReference type="InterPro" id="IPR013087">
    <property type="entry name" value="Znf_C2H2_type"/>
</dbReference>
<organism evidence="14 15">
    <name type="scientific">Podarcis lilfordi</name>
    <name type="common">Lilford's wall lizard</name>
    <dbReference type="NCBI Taxonomy" id="74358"/>
    <lineage>
        <taxon>Eukaryota</taxon>
        <taxon>Metazoa</taxon>
        <taxon>Chordata</taxon>
        <taxon>Craniata</taxon>
        <taxon>Vertebrata</taxon>
        <taxon>Euteleostomi</taxon>
        <taxon>Lepidosauria</taxon>
        <taxon>Squamata</taxon>
        <taxon>Bifurcata</taxon>
        <taxon>Unidentata</taxon>
        <taxon>Episquamata</taxon>
        <taxon>Laterata</taxon>
        <taxon>Lacertibaenia</taxon>
        <taxon>Lacertidae</taxon>
        <taxon>Podarcis</taxon>
    </lineage>
</organism>
<evidence type="ECO:0000313" key="15">
    <source>
        <dbReference type="Proteomes" id="UP001178461"/>
    </source>
</evidence>
<sequence length="327" mass="38143">MAVHFRRNFRIQEVSRELEQQPIRALRQLAGRTRRAVWAVYRLSCDLGEFFICFRWQFDPQPPFAGAQCLELMDAGRTPPKTRPRKKRKKVAVRPGKPRRPQARSAAADVDVFRCAVCEKDIKYLTNFREHQRIHTGERPYQCKRCAKTFTRCADLIKHRLVHSAKRPFRCRTCGKRFKLRADLDKHGKVHSDEAPFPCHLCPKRFKRTSCLVKHLRIHTQEKPFACAHCARRFKWEASVKEHERVHTGERPHRCGECAKAFTHRSTFLQHRRTHQAQPAFGCEQCSKAFNHKSNLLKHMRNAMSPSSAVLSPERLPLTVEVPSLAN</sequence>
<feature type="domain" description="C2H2-type" evidence="13">
    <location>
        <begin position="225"/>
        <end position="252"/>
    </location>
</feature>
<dbReference type="PROSITE" id="PS50157">
    <property type="entry name" value="ZINC_FINGER_C2H2_2"/>
    <property type="match status" value="7"/>
</dbReference>
<reference evidence="14" key="1">
    <citation type="submission" date="2022-12" db="EMBL/GenBank/DDBJ databases">
        <authorList>
            <person name="Alioto T."/>
            <person name="Alioto T."/>
            <person name="Gomez Garrido J."/>
        </authorList>
    </citation>
    <scope>NUCLEOTIDE SEQUENCE</scope>
</reference>
<evidence type="ECO:0000256" key="12">
    <source>
        <dbReference type="SAM" id="MobiDB-lite"/>
    </source>
</evidence>
<dbReference type="Proteomes" id="UP001178461">
    <property type="component" value="Chromosome 18"/>
</dbReference>
<dbReference type="GO" id="GO:0000978">
    <property type="term" value="F:RNA polymerase II cis-regulatory region sequence-specific DNA binding"/>
    <property type="evidence" value="ECO:0007669"/>
    <property type="project" value="TreeGrafter"/>
</dbReference>
<dbReference type="SMART" id="SM00355">
    <property type="entry name" value="ZnF_C2H2"/>
    <property type="match status" value="7"/>
</dbReference>
<keyword evidence="4" id="KW-0677">Repeat</keyword>
<keyword evidence="10" id="KW-0539">Nucleus</keyword>
<name>A0AA35PV20_9SAUR</name>
<evidence type="ECO:0000256" key="9">
    <source>
        <dbReference type="ARBA" id="ARBA00023163"/>
    </source>
</evidence>
<dbReference type="GO" id="GO:0008270">
    <property type="term" value="F:zinc ion binding"/>
    <property type="evidence" value="ECO:0007669"/>
    <property type="project" value="UniProtKB-KW"/>
</dbReference>
<evidence type="ECO:0000256" key="5">
    <source>
        <dbReference type="ARBA" id="ARBA00022771"/>
    </source>
</evidence>
<dbReference type="FunFam" id="3.30.160.60:FF:000145">
    <property type="entry name" value="Zinc finger protein 574"/>
    <property type="match status" value="1"/>
</dbReference>
<feature type="domain" description="C2H2-type" evidence="13">
    <location>
        <begin position="113"/>
        <end position="140"/>
    </location>
</feature>
<protein>
    <submittedName>
        <fullName evidence="14">Finger 79-like</fullName>
    </submittedName>
</protein>
<evidence type="ECO:0000256" key="1">
    <source>
        <dbReference type="ARBA" id="ARBA00004123"/>
    </source>
</evidence>
<evidence type="ECO:0000256" key="11">
    <source>
        <dbReference type="PROSITE-ProRule" id="PRU00042"/>
    </source>
</evidence>
<dbReference type="Gene3D" id="3.30.160.60">
    <property type="entry name" value="Classic Zinc Finger"/>
    <property type="match status" value="7"/>
</dbReference>
<comment type="similarity">
    <text evidence="2">Belongs to the krueppel C2H2-type zinc-finger protein family.</text>
</comment>
<feature type="compositionally biased region" description="Basic residues" evidence="12">
    <location>
        <begin position="80"/>
        <end position="102"/>
    </location>
</feature>
<dbReference type="PANTHER" id="PTHR24390:SF233">
    <property type="entry name" value="C2H2-TYPE DOMAIN-CONTAINING PROTEIN"/>
    <property type="match status" value="1"/>
</dbReference>
<dbReference type="FunFam" id="3.30.160.60:FF:000100">
    <property type="entry name" value="Zinc finger 45-like"/>
    <property type="match status" value="1"/>
</dbReference>
<evidence type="ECO:0000256" key="2">
    <source>
        <dbReference type="ARBA" id="ARBA00006991"/>
    </source>
</evidence>
<feature type="domain" description="C2H2-type" evidence="13">
    <location>
        <begin position="141"/>
        <end position="168"/>
    </location>
</feature>
<evidence type="ECO:0000256" key="8">
    <source>
        <dbReference type="ARBA" id="ARBA00023125"/>
    </source>
</evidence>
<evidence type="ECO:0000259" key="13">
    <source>
        <dbReference type="PROSITE" id="PS50157"/>
    </source>
</evidence>
<evidence type="ECO:0000256" key="4">
    <source>
        <dbReference type="ARBA" id="ARBA00022737"/>
    </source>
</evidence>
<accession>A0AA35PV20</accession>
<dbReference type="SUPFAM" id="SSF57667">
    <property type="entry name" value="beta-beta-alpha zinc fingers"/>
    <property type="match status" value="4"/>
</dbReference>
<dbReference type="FunFam" id="3.30.160.60:FF:001228">
    <property type="entry name" value="Zinc finger protein 236"/>
    <property type="match status" value="1"/>
</dbReference>
<dbReference type="GO" id="GO:0003700">
    <property type="term" value="F:DNA-binding transcription factor activity"/>
    <property type="evidence" value="ECO:0007669"/>
    <property type="project" value="TreeGrafter"/>
</dbReference>
<feature type="domain" description="C2H2-type" evidence="13">
    <location>
        <begin position="253"/>
        <end position="280"/>
    </location>
</feature>
<dbReference type="GO" id="GO:0006357">
    <property type="term" value="P:regulation of transcription by RNA polymerase II"/>
    <property type="evidence" value="ECO:0007669"/>
    <property type="project" value="TreeGrafter"/>
</dbReference>
<feature type="domain" description="C2H2-type" evidence="13">
    <location>
        <begin position="281"/>
        <end position="309"/>
    </location>
</feature>
<evidence type="ECO:0000256" key="10">
    <source>
        <dbReference type="ARBA" id="ARBA00023242"/>
    </source>
</evidence>